<name>A0A127Q9Z2_9BURK</name>
<dbReference type="PATRIC" id="fig|279113.9.peg.4528"/>
<dbReference type="KEGG" id="cpra:CPter91_4567"/>
<keyword evidence="1" id="KW-1133">Transmembrane helix</keyword>
<accession>A0A127Q9Z2</accession>
<evidence type="ECO:0000256" key="1">
    <source>
        <dbReference type="SAM" id="Phobius"/>
    </source>
</evidence>
<dbReference type="AlphaFoldDB" id="A0A127Q9Z2"/>
<feature type="transmembrane region" description="Helical" evidence="1">
    <location>
        <begin position="30"/>
        <end position="53"/>
    </location>
</feature>
<keyword evidence="1" id="KW-0812">Transmembrane</keyword>
<organism evidence="2 3">
    <name type="scientific">Collimonas pratensis</name>
    <dbReference type="NCBI Taxonomy" id="279113"/>
    <lineage>
        <taxon>Bacteria</taxon>
        <taxon>Pseudomonadati</taxon>
        <taxon>Pseudomonadota</taxon>
        <taxon>Betaproteobacteria</taxon>
        <taxon>Burkholderiales</taxon>
        <taxon>Oxalobacteraceae</taxon>
        <taxon>Collimonas</taxon>
    </lineage>
</organism>
<keyword evidence="1" id="KW-0472">Membrane</keyword>
<evidence type="ECO:0000313" key="2">
    <source>
        <dbReference type="EMBL" id="AMP06873.1"/>
    </source>
</evidence>
<protein>
    <submittedName>
        <fullName evidence="2">Uncharacterized protein</fullName>
    </submittedName>
</protein>
<evidence type="ECO:0000313" key="3">
    <source>
        <dbReference type="Proteomes" id="UP000074561"/>
    </source>
</evidence>
<reference evidence="2 3" key="1">
    <citation type="submission" date="2015-11" db="EMBL/GenBank/DDBJ databases">
        <title>Exploring the genomic traits of fungus-feeding bacterial genus Collimonas.</title>
        <authorList>
            <person name="Song C."/>
            <person name="Schmidt R."/>
            <person name="de Jager V."/>
            <person name="Krzyzanowska D."/>
            <person name="Jongedijk E."/>
            <person name="Cankar K."/>
            <person name="Beekwilder J."/>
            <person name="van Veen A."/>
            <person name="de Boer W."/>
            <person name="van Veen J.A."/>
            <person name="Garbeva P."/>
        </authorList>
    </citation>
    <scope>NUCLEOTIDE SEQUENCE [LARGE SCALE GENOMIC DNA]</scope>
    <source>
        <strain evidence="2 3">Ter91</strain>
    </source>
</reference>
<proteinExistence type="predicted"/>
<sequence>MNNLHQVANRRLSSASSAAPHFLQQKTPAFAAPFFLFPLVMAVPVAAAERLLLAVRHLFSF</sequence>
<dbReference type="RefSeq" id="WP_150119774.1">
    <property type="nucleotide sequence ID" value="NZ_CP013234.1"/>
</dbReference>
<gene>
    <name evidence="2" type="ORF">CPter91_4567</name>
</gene>
<dbReference type="Proteomes" id="UP000074561">
    <property type="component" value="Chromosome"/>
</dbReference>
<dbReference type="EMBL" id="CP013234">
    <property type="protein sequence ID" value="AMP06873.1"/>
    <property type="molecule type" value="Genomic_DNA"/>
</dbReference>